<name>Q47F31_DECAR</name>
<dbReference type="STRING" id="159087.Daro_1803"/>
<dbReference type="EMBL" id="CP000089">
    <property type="protein sequence ID" value="AAZ46550.1"/>
    <property type="molecule type" value="Genomic_DNA"/>
</dbReference>
<reference evidence="2" key="1">
    <citation type="submission" date="2005-08" db="EMBL/GenBank/DDBJ databases">
        <title>Complete sequence of Dechloromonas aromatica RCB.</title>
        <authorList>
            <person name="Salinero K.K."/>
            <person name="Copeland A."/>
            <person name="Lucas S."/>
            <person name="Lapidus A."/>
            <person name="Barry K."/>
            <person name="Detter J.C."/>
            <person name="Glavina T."/>
            <person name="Hammon N."/>
            <person name="Israni S."/>
            <person name="Pitluck S."/>
            <person name="Di Bartolo G."/>
            <person name="Trong S."/>
            <person name="Schmutz J."/>
            <person name="Larimer F."/>
            <person name="Land M."/>
            <person name="Ivanova N."/>
            <person name="Richardson P."/>
        </authorList>
    </citation>
    <scope>NUCLEOTIDE SEQUENCE</scope>
    <source>
        <strain evidence="2">RCB</strain>
    </source>
</reference>
<proteinExistence type="predicted"/>
<organism evidence="2">
    <name type="scientific">Dechloromonas aromatica (strain RCB)</name>
    <dbReference type="NCBI Taxonomy" id="159087"/>
    <lineage>
        <taxon>Bacteria</taxon>
        <taxon>Pseudomonadati</taxon>
        <taxon>Pseudomonadota</taxon>
        <taxon>Betaproteobacteria</taxon>
        <taxon>Rhodocyclales</taxon>
        <taxon>Azonexaceae</taxon>
        <taxon>Dechloromonas</taxon>
    </lineage>
</organism>
<feature type="region of interest" description="Disordered" evidence="1">
    <location>
        <begin position="136"/>
        <end position="180"/>
    </location>
</feature>
<dbReference type="KEGG" id="dar:Daro_1803"/>
<evidence type="ECO:0000256" key="1">
    <source>
        <dbReference type="SAM" id="MobiDB-lite"/>
    </source>
</evidence>
<dbReference type="OrthoDB" id="9181655at2"/>
<dbReference type="AlphaFoldDB" id="Q47F31"/>
<dbReference type="PROSITE" id="PS51257">
    <property type="entry name" value="PROKAR_LIPOPROTEIN"/>
    <property type="match status" value="1"/>
</dbReference>
<sequence length="180" mass="19987">MSSNRKISFIKLVTTFFLVLAIAGCTTAPLAKKPIRVDETTPEAALSYNQGLSKITAAELGRERMVLSAVPQTPYTQVRMAMLLGHPRVQQDLGKALALLDNVLKSNDPAAVPFHPLARLLSDNYIERAKLENQLDKQGQQLKDSQRKASELQEKLDSLADIERTLTPRSRTPRPEGVKR</sequence>
<protein>
    <recommendedName>
        <fullName evidence="3">Lipoprotein</fullName>
    </recommendedName>
</protein>
<dbReference type="eggNOG" id="ENOG5032YJF">
    <property type="taxonomic scope" value="Bacteria"/>
</dbReference>
<feature type="compositionally biased region" description="Basic and acidic residues" evidence="1">
    <location>
        <begin position="144"/>
        <end position="166"/>
    </location>
</feature>
<evidence type="ECO:0000313" key="2">
    <source>
        <dbReference type="EMBL" id="AAZ46550.1"/>
    </source>
</evidence>
<accession>Q47F31</accession>
<dbReference type="HOGENOM" id="CLU_1493872_0_0_4"/>
<gene>
    <name evidence="2" type="ordered locus">Daro_1803</name>
</gene>
<evidence type="ECO:0008006" key="3">
    <source>
        <dbReference type="Google" id="ProtNLM"/>
    </source>
</evidence>